<dbReference type="Proteomes" id="UP000501408">
    <property type="component" value="Chromosome 1"/>
</dbReference>
<accession>A0ABX6K591</accession>
<keyword evidence="6" id="KW-1185">Reference proteome</keyword>
<keyword evidence="2 4" id="KW-0547">Nucleotide-binding</keyword>
<evidence type="ECO:0000256" key="1">
    <source>
        <dbReference type="ARBA" id="ARBA00010638"/>
    </source>
</evidence>
<dbReference type="InterPro" id="IPR002698">
    <property type="entry name" value="FTHF_cligase"/>
</dbReference>
<comment type="similarity">
    <text evidence="1 4">Belongs to the 5-formyltetrahydrofolate cyclo-ligase family.</text>
</comment>
<dbReference type="SUPFAM" id="SSF100950">
    <property type="entry name" value="NagB/RpiA/CoA transferase-like"/>
    <property type="match status" value="1"/>
</dbReference>
<gene>
    <name evidence="5" type="ORF">HBA18_02800</name>
</gene>
<organism evidence="5 6">
    <name type="scientific">Salinivibrio costicola</name>
    <name type="common">Vibrio costicola</name>
    <dbReference type="NCBI Taxonomy" id="51367"/>
    <lineage>
        <taxon>Bacteria</taxon>
        <taxon>Pseudomonadati</taxon>
        <taxon>Pseudomonadota</taxon>
        <taxon>Gammaproteobacteria</taxon>
        <taxon>Vibrionales</taxon>
        <taxon>Vibrionaceae</taxon>
        <taxon>Salinivibrio</taxon>
    </lineage>
</organism>
<dbReference type="Gene3D" id="3.40.50.10420">
    <property type="entry name" value="NagB/RpiA/CoA transferase-like"/>
    <property type="match status" value="1"/>
</dbReference>
<sequence length="200" mass="22589">MQPRQQIRQQVRHARRQLSAEQQEHAAHAVMTRFMALPSVIASQHIALYLSFDGELDTAPLINACWQAGKSVYLPVVHPFSQGHLLFLHYTPTTPMQSNRYGIAEPKLDIRYLLPTHQLEVIATPLVAFDDRGQRLGMGGGYYDRTLALCAHPSATAVGLAHDCQHWGQLPTEQWDMPLPHILTPSHHWHWSATNSRPLS</sequence>
<dbReference type="NCBIfam" id="TIGR02727">
    <property type="entry name" value="MTHFS_bact"/>
    <property type="match status" value="1"/>
</dbReference>
<evidence type="ECO:0000256" key="4">
    <source>
        <dbReference type="RuleBase" id="RU361279"/>
    </source>
</evidence>
<dbReference type="GO" id="GO:0030272">
    <property type="term" value="F:5-formyltetrahydrofolate cyclo-ligase activity"/>
    <property type="evidence" value="ECO:0007669"/>
    <property type="project" value="UniProtKB-EC"/>
</dbReference>
<dbReference type="Pfam" id="PF01812">
    <property type="entry name" value="5-FTHF_cyc-lig"/>
    <property type="match status" value="1"/>
</dbReference>
<evidence type="ECO:0000313" key="5">
    <source>
        <dbReference type="EMBL" id="QIR05401.1"/>
    </source>
</evidence>
<comment type="catalytic activity">
    <reaction evidence="4">
        <text>(6S)-5-formyl-5,6,7,8-tetrahydrofolate + ATP = (6R)-5,10-methenyltetrahydrofolate + ADP + phosphate</text>
        <dbReference type="Rhea" id="RHEA:10488"/>
        <dbReference type="ChEBI" id="CHEBI:30616"/>
        <dbReference type="ChEBI" id="CHEBI:43474"/>
        <dbReference type="ChEBI" id="CHEBI:57455"/>
        <dbReference type="ChEBI" id="CHEBI:57457"/>
        <dbReference type="ChEBI" id="CHEBI:456216"/>
        <dbReference type="EC" id="6.3.3.2"/>
    </reaction>
</comment>
<protein>
    <recommendedName>
        <fullName evidence="4">5-formyltetrahydrofolate cyclo-ligase</fullName>
        <ecNumber evidence="4">6.3.3.2</ecNumber>
    </recommendedName>
</protein>
<keyword evidence="5" id="KW-0436">Ligase</keyword>
<dbReference type="PIRSF" id="PIRSF006806">
    <property type="entry name" value="FTHF_cligase"/>
    <property type="match status" value="1"/>
</dbReference>
<name>A0ABX6K591_SALCS</name>
<dbReference type="PANTHER" id="PTHR23407:SF1">
    <property type="entry name" value="5-FORMYLTETRAHYDROFOLATE CYCLO-LIGASE"/>
    <property type="match status" value="1"/>
</dbReference>
<dbReference type="EMBL" id="CP050266">
    <property type="protein sequence ID" value="QIR05401.1"/>
    <property type="molecule type" value="Genomic_DNA"/>
</dbReference>
<dbReference type="InterPro" id="IPR037171">
    <property type="entry name" value="NagB/RpiA_transferase-like"/>
</dbReference>
<keyword evidence="3 4" id="KW-0067">ATP-binding</keyword>
<proteinExistence type="inferred from homology"/>
<evidence type="ECO:0000256" key="2">
    <source>
        <dbReference type="ARBA" id="ARBA00022741"/>
    </source>
</evidence>
<dbReference type="EC" id="6.3.3.2" evidence="4"/>
<keyword evidence="4" id="KW-0479">Metal-binding</keyword>
<evidence type="ECO:0000313" key="6">
    <source>
        <dbReference type="Proteomes" id="UP000501408"/>
    </source>
</evidence>
<evidence type="ECO:0000256" key="3">
    <source>
        <dbReference type="ARBA" id="ARBA00022840"/>
    </source>
</evidence>
<dbReference type="PANTHER" id="PTHR23407">
    <property type="entry name" value="ATPASE INHIBITOR/5-FORMYLTETRAHYDROFOLATE CYCLO-LIGASE"/>
    <property type="match status" value="1"/>
</dbReference>
<keyword evidence="4" id="KW-0460">Magnesium</keyword>
<dbReference type="InterPro" id="IPR024185">
    <property type="entry name" value="FTHF_cligase-like_sf"/>
</dbReference>
<dbReference type="RefSeq" id="WP_069589764.1">
    <property type="nucleotide sequence ID" value="NZ_CP050266.1"/>
</dbReference>
<comment type="cofactor">
    <cofactor evidence="4">
        <name>Mg(2+)</name>
        <dbReference type="ChEBI" id="CHEBI:18420"/>
    </cofactor>
</comment>
<reference evidence="5 6" key="1">
    <citation type="submission" date="2020-03" db="EMBL/GenBank/DDBJ databases">
        <title>Genome mining reveals the biosynthetic pathways of PHA and ectoines of the halophilic strain Salinivibrio costicola M318 isolated from fermented shrimp paste.</title>
        <authorList>
            <person name="Doan T.V."/>
            <person name="Tran L.T."/>
            <person name="Trieu T.A."/>
            <person name="Nguyen Q.V."/>
            <person name="Quach T.N."/>
            <person name="Phi T.Q."/>
            <person name="Kumar S."/>
        </authorList>
    </citation>
    <scope>NUCLEOTIDE SEQUENCE [LARGE SCALE GENOMIC DNA]</scope>
    <source>
        <strain evidence="5 6">M318</strain>
    </source>
</reference>